<dbReference type="AlphaFoldDB" id="A0A653DJ28"/>
<evidence type="ECO:0000256" key="4">
    <source>
        <dbReference type="ARBA" id="ARBA00022490"/>
    </source>
</evidence>
<comment type="subcellular location">
    <subcellularLocation>
        <location evidence="2 10">Cytoplasm</location>
    </subcellularLocation>
</comment>
<evidence type="ECO:0000256" key="3">
    <source>
        <dbReference type="ARBA" id="ARBA00009056"/>
    </source>
</evidence>
<dbReference type="Pfam" id="PF07757">
    <property type="entry name" value="AdoMet_MTase"/>
    <property type="match status" value="1"/>
</dbReference>
<evidence type="ECO:0000313" key="12">
    <source>
        <dbReference type="Proteomes" id="UP000410492"/>
    </source>
</evidence>
<evidence type="ECO:0000313" key="11">
    <source>
        <dbReference type="EMBL" id="VEN59358.1"/>
    </source>
</evidence>
<dbReference type="PANTHER" id="PTHR21210">
    <property type="entry name" value="TRNA (URACIL-O(2)-)-METHYLTRANSFERASE-RELATED"/>
    <property type="match status" value="1"/>
</dbReference>
<dbReference type="InterPro" id="IPR029063">
    <property type="entry name" value="SAM-dependent_MTases_sf"/>
</dbReference>
<organism evidence="11 12">
    <name type="scientific">Callosobruchus maculatus</name>
    <name type="common">Southern cowpea weevil</name>
    <name type="synonym">Pulse bruchid</name>
    <dbReference type="NCBI Taxonomy" id="64391"/>
    <lineage>
        <taxon>Eukaryota</taxon>
        <taxon>Metazoa</taxon>
        <taxon>Ecdysozoa</taxon>
        <taxon>Arthropoda</taxon>
        <taxon>Hexapoda</taxon>
        <taxon>Insecta</taxon>
        <taxon>Pterygota</taxon>
        <taxon>Neoptera</taxon>
        <taxon>Endopterygota</taxon>
        <taxon>Coleoptera</taxon>
        <taxon>Polyphaga</taxon>
        <taxon>Cucujiformia</taxon>
        <taxon>Chrysomeloidea</taxon>
        <taxon>Chrysomelidae</taxon>
        <taxon>Bruchinae</taxon>
        <taxon>Bruchini</taxon>
        <taxon>Callosobruchus</taxon>
    </lineage>
</organism>
<keyword evidence="6 10" id="KW-0808">Transferase</keyword>
<evidence type="ECO:0000256" key="5">
    <source>
        <dbReference type="ARBA" id="ARBA00022603"/>
    </source>
</evidence>
<proteinExistence type="inferred from homology"/>
<dbReference type="PANTHER" id="PTHR21210:SF0">
    <property type="entry name" value="TRNA (URACIL-O(2)-)-METHYLTRANSFERASE-RELATED"/>
    <property type="match status" value="1"/>
</dbReference>
<dbReference type="GO" id="GO:0141101">
    <property type="term" value="F:tRNA(Ser) (uridine(44)-2'-O-)-methyltransferase activity"/>
    <property type="evidence" value="ECO:0007669"/>
    <property type="project" value="UniProtKB-EC"/>
</dbReference>
<protein>
    <recommendedName>
        <fullName evidence="10">tRNA (uracil-O(2)-)-methyltransferase</fullName>
        <ecNumber evidence="10">2.1.1.211</ecNumber>
    </recommendedName>
</protein>
<comment type="function">
    <text evidence="10">Adenosyl-L-methionine (AdoMet)-dependent tRNA (uracil-O(2)-)-methyltransferase.</text>
</comment>
<name>A0A653DJ28_CALMS</name>
<keyword evidence="4 10" id="KW-0963">Cytoplasm</keyword>
<evidence type="ECO:0000256" key="7">
    <source>
        <dbReference type="ARBA" id="ARBA00022691"/>
    </source>
</evidence>
<dbReference type="EC" id="2.1.1.211" evidence="10"/>
<dbReference type="GO" id="GO:0030488">
    <property type="term" value="P:tRNA methylation"/>
    <property type="evidence" value="ECO:0007669"/>
    <property type="project" value="UniProtKB-UniRule"/>
</dbReference>
<accession>A0A653DJ28</accession>
<evidence type="ECO:0000256" key="8">
    <source>
        <dbReference type="ARBA" id="ARBA00022694"/>
    </source>
</evidence>
<dbReference type="Proteomes" id="UP000410492">
    <property type="component" value="Unassembled WGS sequence"/>
</dbReference>
<dbReference type="InterPro" id="IPR011671">
    <property type="entry name" value="tRNA_uracil_MeTrfase"/>
</dbReference>
<comment type="catalytic activity">
    <reaction evidence="9 10">
        <text>uridine(44) in tRNA(Ser) + S-adenosyl-L-methionine = 2'-O-methyluridine(44) in tRNA(Ser) + S-adenosyl-L-homocysteine + H(+)</text>
        <dbReference type="Rhea" id="RHEA:43100"/>
        <dbReference type="Rhea" id="RHEA-COMP:10339"/>
        <dbReference type="Rhea" id="RHEA-COMP:10340"/>
        <dbReference type="ChEBI" id="CHEBI:15378"/>
        <dbReference type="ChEBI" id="CHEBI:57856"/>
        <dbReference type="ChEBI" id="CHEBI:59789"/>
        <dbReference type="ChEBI" id="CHEBI:65315"/>
        <dbReference type="ChEBI" id="CHEBI:74478"/>
        <dbReference type="EC" id="2.1.1.211"/>
    </reaction>
</comment>
<keyword evidence="7 10" id="KW-0949">S-adenosyl-L-methionine</keyword>
<comment type="similarity">
    <text evidence="3 10">Belongs to the TRM44 family.</text>
</comment>
<gene>
    <name evidence="11" type="ORF">CALMAC_LOCUS17394</name>
</gene>
<keyword evidence="5 10" id="KW-0489">Methyltransferase</keyword>
<dbReference type="GO" id="GO:0005737">
    <property type="term" value="C:cytoplasm"/>
    <property type="evidence" value="ECO:0007669"/>
    <property type="project" value="UniProtKB-SubCell"/>
</dbReference>
<sequence>MFEVPLATSGVSLSPITFWEIVMLYHSRPHLVNRKLAAVSQILLFKVDFRCKGIKHLSSLFTRPAILYELRRMKDLNSHHVTEDLIRNIVECFDSNLHLVAVSEAELNDKSSGVYISVRVLLPRMSTSKKSLEVVILDKDTNRAIFHAVEESTKLCLAPPFQYEIELSTGGLMRLNIQNFEDADSTPALWLGDKLFPKLLQWSHCDIDHNNVSSLSLIQPDEYCMKYSELKTKYADKLVKEWPKKAVTDPQKYIFEDLAIASYLICLWKDMPKEDICFVDCGCGNGLLVFILNQEGYYGYGFDIRRRDVWDLYTDDTQLKVGSVTPESLYPDANWIIGNHSDELTPWIPLIALKSSPNTNFFLLPCCPYDFNGQKYRRINTSLSQYSEYLLYIQDVCSRCGFDTKIDKLRIPSTKRTCLIGTRTTPSDSETLRKIEEYVNSRMSGKFSVKASVDPVRNCTQLDKQLLQGLVKTIVQVLLEQHNSITKPNGDTWNKGGSVTIRDLSQKINREGLLALKSQCGGLQTLLRNHRYLFEIVGGYVQLREPLKLNADTKKYRDKPCWFLRNHPDGCLYDAEHCAYFHSAL</sequence>
<reference evidence="11 12" key="1">
    <citation type="submission" date="2019-01" db="EMBL/GenBank/DDBJ databases">
        <authorList>
            <person name="Sayadi A."/>
        </authorList>
    </citation>
    <scope>NUCLEOTIDE SEQUENCE [LARGE SCALE GENOMIC DNA]</scope>
</reference>
<evidence type="ECO:0000256" key="6">
    <source>
        <dbReference type="ARBA" id="ARBA00022679"/>
    </source>
</evidence>
<evidence type="ECO:0000256" key="9">
    <source>
        <dbReference type="ARBA" id="ARBA00047957"/>
    </source>
</evidence>
<dbReference type="EMBL" id="CAACVG010011992">
    <property type="protein sequence ID" value="VEN59358.1"/>
    <property type="molecule type" value="Genomic_DNA"/>
</dbReference>
<evidence type="ECO:0000256" key="2">
    <source>
        <dbReference type="ARBA" id="ARBA00004496"/>
    </source>
</evidence>
<evidence type="ECO:0000256" key="10">
    <source>
        <dbReference type="RuleBase" id="RU368004"/>
    </source>
</evidence>
<dbReference type="OrthoDB" id="10047021at2759"/>
<comment type="function">
    <text evidence="1">Probable adenosyl-L-methionine (AdoMet)-dependent tRNA (uracil-O(2)-)-methyltransferase.</text>
</comment>
<dbReference type="SUPFAM" id="SSF53335">
    <property type="entry name" value="S-adenosyl-L-methionine-dependent methyltransferases"/>
    <property type="match status" value="1"/>
</dbReference>
<keyword evidence="8 10" id="KW-0819">tRNA processing</keyword>
<keyword evidence="12" id="KW-1185">Reference proteome</keyword>
<evidence type="ECO:0000256" key="1">
    <source>
        <dbReference type="ARBA" id="ARBA00002778"/>
    </source>
</evidence>